<dbReference type="Pfam" id="PF02685">
    <property type="entry name" value="Glucokinase"/>
    <property type="match status" value="1"/>
</dbReference>
<reference evidence="4 5" key="1">
    <citation type="submission" date="2018-03" db="EMBL/GenBank/DDBJ databases">
        <title>Genomic Encyclopedia of Archaeal and Bacterial Type Strains, Phase II (KMG-II): from individual species to whole genera.</title>
        <authorList>
            <person name="Goeker M."/>
        </authorList>
    </citation>
    <scope>NUCLEOTIDE SEQUENCE [LARGE SCALE GENOMIC DNA]</scope>
    <source>
        <strain evidence="4 5">DSM 101533</strain>
    </source>
</reference>
<dbReference type="GO" id="GO:0005524">
    <property type="term" value="F:ATP binding"/>
    <property type="evidence" value="ECO:0007669"/>
    <property type="project" value="InterPro"/>
</dbReference>
<dbReference type="GO" id="GO:0005829">
    <property type="term" value="C:cytosol"/>
    <property type="evidence" value="ECO:0007669"/>
    <property type="project" value="TreeGrafter"/>
</dbReference>
<sequence length="325" mass="34544">MSHPDNIYSLVADIGGTNTRVALADGKKVLTHTIRRYSNNKFPGLESVLRQYISDEGDVDPIATCVAVAGPVRDGEATMTNLDWTIDKDTLLRATGAETVAILNDLQAQGHALGHLDPENIQTVLEGPDVPDNAAKLVVGVGTGFNAAPVFDLEHGRVVPPSESGHANLPIRNEMELRLCQFVSTAHGFPAVEDVLSGRGLERAYAFLGVEANDPRELSAKDIMVHCDNGTDARAIEAARLFTRILGTVCGNLSLIQLPFGGVYLVGGVARAISAHLTTLGFGDAFRDKGRFAGFMTNFGVHVVHDDYAALTGSAAHLVSLSKGH</sequence>
<keyword evidence="2 4" id="KW-0418">Kinase</keyword>
<evidence type="ECO:0000313" key="4">
    <source>
        <dbReference type="EMBL" id="PRY78754.1"/>
    </source>
</evidence>
<evidence type="ECO:0000256" key="3">
    <source>
        <dbReference type="RuleBase" id="RU004046"/>
    </source>
</evidence>
<keyword evidence="1" id="KW-0808">Transferase</keyword>
<evidence type="ECO:0000256" key="2">
    <source>
        <dbReference type="ARBA" id="ARBA00022777"/>
    </source>
</evidence>
<proteinExistence type="inferred from homology"/>
<dbReference type="PANTHER" id="PTHR47690:SF1">
    <property type="entry name" value="GLUCOKINASE"/>
    <property type="match status" value="1"/>
</dbReference>
<dbReference type="OrthoDB" id="9800595at2"/>
<dbReference type="RefSeq" id="WP_106355521.1">
    <property type="nucleotide sequence ID" value="NZ_PVTP01000003.1"/>
</dbReference>
<dbReference type="InterPro" id="IPR043129">
    <property type="entry name" value="ATPase_NBD"/>
</dbReference>
<accession>A0A2T0W1S9</accession>
<dbReference type="AlphaFoldDB" id="A0A2T0W1S9"/>
<comment type="similarity">
    <text evidence="3">Belongs to the bacterial glucokinase family.</text>
</comment>
<evidence type="ECO:0000256" key="1">
    <source>
        <dbReference type="ARBA" id="ARBA00022679"/>
    </source>
</evidence>
<dbReference type="Proteomes" id="UP000238007">
    <property type="component" value="Unassembled WGS sequence"/>
</dbReference>
<dbReference type="Gene3D" id="3.40.367.20">
    <property type="match status" value="1"/>
</dbReference>
<evidence type="ECO:0000313" key="5">
    <source>
        <dbReference type="Proteomes" id="UP000238007"/>
    </source>
</evidence>
<dbReference type="PANTHER" id="PTHR47690">
    <property type="entry name" value="GLUCOKINASE"/>
    <property type="match status" value="1"/>
</dbReference>
<dbReference type="CDD" id="cd24008">
    <property type="entry name" value="ASKHA_NBD_GLK"/>
    <property type="match status" value="1"/>
</dbReference>
<dbReference type="SUPFAM" id="SSF53067">
    <property type="entry name" value="Actin-like ATPase domain"/>
    <property type="match status" value="1"/>
</dbReference>
<dbReference type="InterPro" id="IPR050201">
    <property type="entry name" value="Bacterial_glucokinase"/>
</dbReference>
<dbReference type="EMBL" id="PVTP01000003">
    <property type="protein sequence ID" value="PRY78754.1"/>
    <property type="molecule type" value="Genomic_DNA"/>
</dbReference>
<dbReference type="Gene3D" id="3.30.420.40">
    <property type="match status" value="1"/>
</dbReference>
<keyword evidence="5" id="KW-1185">Reference proteome</keyword>
<dbReference type="InterPro" id="IPR003836">
    <property type="entry name" value="Glucokinase"/>
</dbReference>
<dbReference type="GO" id="GO:0005536">
    <property type="term" value="F:D-glucose binding"/>
    <property type="evidence" value="ECO:0007669"/>
    <property type="project" value="InterPro"/>
</dbReference>
<gene>
    <name evidence="4" type="ORF">CLV80_10378</name>
</gene>
<protein>
    <submittedName>
        <fullName evidence="4">Glucokinase</fullName>
    </submittedName>
</protein>
<dbReference type="GO" id="GO:0006096">
    <property type="term" value="P:glycolytic process"/>
    <property type="evidence" value="ECO:0007669"/>
    <property type="project" value="InterPro"/>
</dbReference>
<comment type="caution">
    <text evidence="4">The sequence shown here is derived from an EMBL/GenBank/DDBJ whole genome shotgun (WGS) entry which is preliminary data.</text>
</comment>
<name>A0A2T0W1S9_9RHOB</name>
<organism evidence="4 5">
    <name type="scientific">Yoonia maritima</name>
    <dbReference type="NCBI Taxonomy" id="1435347"/>
    <lineage>
        <taxon>Bacteria</taxon>
        <taxon>Pseudomonadati</taxon>
        <taxon>Pseudomonadota</taxon>
        <taxon>Alphaproteobacteria</taxon>
        <taxon>Rhodobacterales</taxon>
        <taxon>Paracoccaceae</taxon>
        <taxon>Yoonia</taxon>
    </lineage>
</organism>
<dbReference type="GO" id="GO:0004340">
    <property type="term" value="F:glucokinase activity"/>
    <property type="evidence" value="ECO:0007669"/>
    <property type="project" value="InterPro"/>
</dbReference>